<evidence type="ECO:0000313" key="2">
    <source>
        <dbReference type="Proteomes" id="UP000321287"/>
    </source>
</evidence>
<dbReference type="EMBL" id="BJVS01000004">
    <property type="protein sequence ID" value="GEL53811.1"/>
    <property type="molecule type" value="Genomic_DNA"/>
</dbReference>
<accession>A0AAN4R2G7</accession>
<name>A0AAN4R2G7_9PROT</name>
<organism evidence="1 2">
    <name type="scientific">Asaia bogorensis NBRC 16594</name>
    <dbReference type="NCBI Taxonomy" id="1231624"/>
    <lineage>
        <taxon>Bacteria</taxon>
        <taxon>Pseudomonadati</taxon>
        <taxon>Pseudomonadota</taxon>
        <taxon>Alphaproteobacteria</taxon>
        <taxon>Acetobacterales</taxon>
        <taxon>Acetobacteraceae</taxon>
        <taxon>Asaia</taxon>
    </lineage>
</organism>
<dbReference type="GeneID" id="78227552"/>
<dbReference type="Proteomes" id="UP000321287">
    <property type="component" value="Unassembled WGS sequence"/>
</dbReference>
<dbReference type="AlphaFoldDB" id="A0AAN4R2G7"/>
<dbReference type="RefSeq" id="WP_062165397.1">
    <property type="nucleotide sequence ID" value="NZ_AP014690.1"/>
</dbReference>
<sequence length="169" mass="19627">MTKSEADRVREENMPTPERMRRHHFRKEGEALRLWSTVAWLYKAGDIGDDEVAAAQRWRAEYDYAERGVVEAQGERMATEKGDIHTWMLGRGKCAARLRQLHMLMGDSLHSRIEMMLIREMSFPDMARLIFPEGARAQARTKTAAQCALALEWLCEYYNNKSIAKIHKI</sequence>
<protein>
    <submittedName>
        <fullName evidence="1">Uncharacterized protein</fullName>
    </submittedName>
</protein>
<comment type="caution">
    <text evidence="1">The sequence shown here is derived from an EMBL/GenBank/DDBJ whole genome shotgun (WGS) entry which is preliminary data.</text>
</comment>
<gene>
    <name evidence="1" type="ORF">ABO01nite_18180</name>
</gene>
<dbReference type="KEGG" id="abg:Asbog_02547"/>
<proteinExistence type="predicted"/>
<reference evidence="1 2" key="1">
    <citation type="submission" date="2019-07" db="EMBL/GenBank/DDBJ databases">
        <title>Whole genome shotgun sequence of Asaia bogorensis NBRC 16594.</title>
        <authorList>
            <person name="Hosoyama A."/>
            <person name="Uohara A."/>
            <person name="Ohji S."/>
            <person name="Ichikawa N."/>
        </authorList>
    </citation>
    <scope>NUCLEOTIDE SEQUENCE [LARGE SCALE GENOMIC DNA]</scope>
    <source>
        <strain evidence="1 2">NBRC 16594</strain>
    </source>
</reference>
<evidence type="ECO:0000313" key="1">
    <source>
        <dbReference type="EMBL" id="GEL53811.1"/>
    </source>
</evidence>
<keyword evidence="2" id="KW-1185">Reference proteome</keyword>